<dbReference type="GO" id="GO:0061817">
    <property type="term" value="P:endoplasmic reticulum-plasma membrane tethering"/>
    <property type="evidence" value="ECO:0007669"/>
    <property type="project" value="TreeGrafter"/>
</dbReference>
<evidence type="ECO:0000313" key="5">
    <source>
        <dbReference type="Proteomes" id="UP000326939"/>
    </source>
</evidence>
<evidence type="ECO:0000259" key="3">
    <source>
        <dbReference type="PROSITE" id="PS50202"/>
    </source>
</evidence>
<dbReference type="GO" id="GO:0005789">
    <property type="term" value="C:endoplasmic reticulum membrane"/>
    <property type="evidence" value="ECO:0007669"/>
    <property type="project" value="InterPro"/>
</dbReference>
<organism evidence="4 5">
    <name type="scientific">Salix brachista</name>
    <dbReference type="NCBI Taxonomy" id="2182728"/>
    <lineage>
        <taxon>Eukaryota</taxon>
        <taxon>Viridiplantae</taxon>
        <taxon>Streptophyta</taxon>
        <taxon>Embryophyta</taxon>
        <taxon>Tracheophyta</taxon>
        <taxon>Spermatophyta</taxon>
        <taxon>Magnoliopsida</taxon>
        <taxon>eudicotyledons</taxon>
        <taxon>Gunneridae</taxon>
        <taxon>Pentapetalae</taxon>
        <taxon>rosids</taxon>
        <taxon>fabids</taxon>
        <taxon>Malpighiales</taxon>
        <taxon>Salicaceae</taxon>
        <taxon>Saliceae</taxon>
        <taxon>Salix</taxon>
    </lineage>
</organism>
<sequence>MAIVDQKSPTDNTHSNNSKVWGFLKLPFLGGSNTNTTPSSSTTNTTTSTMMMQQQHHHHHHNLQHNSLIEGSNPPHASNSVSSVARSLLPTRRRLKLDPSSKLYFPYEPGKQVRSAIRIKNTCKSHVAFKFQTTAPKSCFMRPPGAILAPGESIIATVFKFVEQPENNEKPMEQKSRVKFKIMSLKVKGAMDYVPELVCKMVPLAFSFIGLVFSCEPMLAAHCNVKLASKHRGVNIFTNCFGLFGTSFWCLNLLLQLYEVTLDTLSLQFDEQKDQVAIEQVLRVVFLDPERPSPTLEKLKRQLADADAALEARKKPPEDAGPRIIGEGLVIDEWVSYQGKSEGKDTLLGSRLTESTRYRGAVVFKLPLGSCRKLQHGVYKEENCEMNSVI</sequence>
<gene>
    <name evidence="4" type="ORF">DKX38_005486</name>
</gene>
<evidence type="ECO:0000256" key="1">
    <source>
        <dbReference type="ARBA" id="ARBA00008932"/>
    </source>
</evidence>
<keyword evidence="5" id="KW-1185">Reference proteome</keyword>
<name>A0A5N5MZZ2_9ROSI</name>
<comment type="caution">
    <text evidence="4">The sequence shown here is derived from an EMBL/GenBank/DDBJ whole genome shotgun (WGS) entry which is preliminary data.</text>
</comment>
<evidence type="ECO:0000313" key="4">
    <source>
        <dbReference type="EMBL" id="KAB5560529.1"/>
    </source>
</evidence>
<dbReference type="PANTHER" id="PTHR10809:SF58">
    <property type="entry name" value="VESICLE-ASSOCIATED PROTEIN 4-2"/>
    <property type="match status" value="1"/>
</dbReference>
<proteinExistence type="inferred from homology"/>
<dbReference type="PROSITE" id="PS50202">
    <property type="entry name" value="MSP"/>
    <property type="match status" value="1"/>
</dbReference>
<evidence type="ECO:0000256" key="2">
    <source>
        <dbReference type="SAM" id="MobiDB-lite"/>
    </source>
</evidence>
<feature type="region of interest" description="Disordered" evidence="2">
    <location>
        <begin position="32"/>
        <end position="62"/>
    </location>
</feature>
<feature type="domain" description="MSP" evidence="3">
    <location>
        <begin position="94"/>
        <end position="209"/>
    </location>
</feature>
<dbReference type="Pfam" id="PF00635">
    <property type="entry name" value="Motile_Sperm"/>
    <property type="match status" value="1"/>
</dbReference>
<dbReference type="GO" id="GO:0005886">
    <property type="term" value="C:plasma membrane"/>
    <property type="evidence" value="ECO:0007669"/>
    <property type="project" value="TreeGrafter"/>
</dbReference>
<dbReference type="InterPro" id="IPR008962">
    <property type="entry name" value="PapD-like_sf"/>
</dbReference>
<dbReference type="InterPro" id="IPR016763">
    <property type="entry name" value="VAP"/>
</dbReference>
<dbReference type="InterPro" id="IPR013783">
    <property type="entry name" value="Ig-like_fold"/>
</dbReference>
<protein>
    <recommendedName>
        <fullName evidence="3">MSP domain-containing protein</fullName>
    </recommendedName>
</protein>
<comment type="similarity">
    <text evidence="1">Belongs to the VAMP-associated protein (VAP) (TC 9.B.17) family.</text>
</comment>
<accession>A0A5N5MZZ2</accession>
<reference evidence="5" key="1">
    <citation type="journal article" date="2019" name="Gigascience">
        <title>De novo genome assembly of the endangered Acer yangbiense, a plant species with extremely small populations endemic to Yunnan Province, China.</title>
        <authorList>
            <person name="Yang J."/>
            <person name="Wariss H.M."/>
            <person name="Tao L."/>
            <person name="Zhang R."/>
            <person name="Yun Q."/>
            <person name="Hollingsworth P."/>
            <person name="Dao Z."/>
            <person name="Luo G."/>
            <person name="Guo H."/>
            <person name="Ma Y."/>
            <person name="Sun W."/>
        </authorList>
    </citation>
    <scope>NUCLEOTIDE SEQUENCE [LARGE SCALE GENOMIC DNA]</scope>
    <source>
        <strain evidence="5">cv. br00</strain>
    </source>
</reference>
<dbReference type="Gene3D" id="2.60.40.10">
    <property type="entry name" value="Immunoglobulins"/>
    <property type="match status" value="1"/>
</dbReference>
<dbReference type="GO" id="GO:0090158">
    <property type="term" value="P:endoplasmic reticulum membrane organization"/>
    <property type="evidence" value="ECO:0007669"/>
    <property type="project" value="TreeGrafter"/>
</dbReference>
<feature type="compositionally biased region" description="Low complexity" evidence="2">
    <location>
        <begin position="32"/>
        <end position="54"/>
    </location>
</feature>
<dbReference type="Proteomes" id="UP000326939">
    <property type="component" value="Chromosome 4"/>
</dbReference>
<dbReference type="PANTHER" id="PTHR10809">
    <property type="entry name" value="VESICLE-ASSOCIATED MEMBRANE PROTEIN-ASSOCIATED PROTEIN"/>
    <property type="match status" value="1"/>
</dbReference>
<dbReference type="SUPFAM" id="SSF49354">
    <property type="entry name" value="PapD-like"/>
    <property type="match status" value="1"/>
</dbReference>
<dbReference type="EMBL" id="VDCV01000004">
    <property type="protein sequence ID" value="KAB5560529.1"/>
    <property type="molecule type" value="Genomic_DNA"/>
</dbReference>
<dbReference type="AlphaFoldDB" id="A0A5N5MZZ2"/>
<dbReference type="InterPro" id="IPR000535">
    <property type="entry name" value="MSP_dom"/>
</dbReference>